<gene>
    <name evidence="1" type="ORF">KM295_04095</name>
</gene>
<comment type="caution">
    <text evidence="1">The sequence shown here is derived from an EMBL/GenBank/DDBJ whole genome shotgun (WGS) entry which is preliminary data.</text>
</comment>
<evidence type="ECO:0000313" key="2">
    <source>
        <dbReference type="Proteomes" id="UP001139494"/>
    </source>
</evidence>
<dbReference type="NCBIfam" id="NF011470">
    <property type="entry name" value="PRK14887.1"/>
    <property type="match status" value="1"/>
</dbReference>
<proteinExistence type="predicted"/>
<dbReference type="EMBL" id="JAHLKM010000003">
    <property type="protein sequence ID" value="MCQ4332685.1"/>
    <property type="molecule type" value="Genomic_DNA"/>
</dbReference>
<keyword evidence="2" id="KW-1185">Reference proteome</keyword>
<reference evidence="1" key="1">
    <citation type="journal article" date="2023" name="Front. Microbiol.">
        <title>Genomic-based phylogenetic and metabolic analyses of the genus Natronomonas, and description of Natronomonas aquatica sp. nov.</title>
        <authorList>
            <person name="Garcia-Roldan A."/>
            <person name="Duran-Viseras A."/>
            <person name="de la Haba R.R."/>
            <person name="Corral P."/>
            <person name="Sanchez-Porro C."/>
            <person name="Ventosa A."/>
        </authorList>
    </citation>
    <scope>NUCLEOTIDE SEQUENCE</scope>
    <source>
        <strain evidence="1">F2-12</strain>
    </source>
</reference>
<accession>A0A9R1CRS5</accession>
<evidence type="ECO:0000313" key="1">
    <source>
        <dbReference type="EMBL" id="MCQ4332685.1"/>
    </source>
</evidence>
<organism evidence="1 2">
    <name type="scientific">Natronomonas aquatica</name>
    <dbReference type="NCBI Taxonomy" id="2841590"/>
    <lineage>
        <taxon>Archaea</taxon>
        <taxon>Methanobacteriati</taxon>
        <taxon>Methanobacteriota</taxon>
        <taxon>Stenosarchaea group</taxon>
        <taxon>Halobacteria</taxon>
        <taxon>Halobacteriales</taxon>
        <taxon>Natronomonadaceae</taxon>
        <taxon>Natronomonas</taxon>
    </lineage>
</organism>
<protein>
    <submittedName>
        <fullName evidence="1">KEOPS complex Pcc1-like subunit</fullName>
    </submittedName>
</protein>
<sequence length="75" mass="8164">MTDRATIRTRHDRPDVIAAALSPDNTDEMSTRVEDGDAVVTTIERDTAGGLRTTADDYVANLTVAQRITDTTTQL</sequence>
<dbReference type="Proteomes" id="UP001139494">
    <property type="component" value="Unassembled WGS sequence"/>
</dbReference>
<dbReference type="AlphaFoldDB" id="A0A9R1CRS5"/>
<dbReference type="RefSeq" id="WP_256028622.1">
    <property type="nucleotide sequence ID" value="NZ_JAHLKM010000003.1"/>
</dbReference>
<name>A0A9R1CRS5_9EURY</name>